<dbReference type="PANTHER" id="PTHR38755">
    <property type="entry name" value="5,10-METHYLENETETRAHYDROFOLATE REDUCTASE"/>
    <property type="match status" value="1"/>
</dbReference>
<accession>A0A9E2BHE8</accession>
<organism evidence="2 3">
    <name type="scientific">Psychracetigena formicireducens</name>
    <dbReference type="NCBI Taxonomy" id="2986056"/>
    <lineage>
        <taxon>Bacteria</taxon>
        <taxon>Bacillati</taxon>
        <taxon>Candidatus Lithacetigenota</taxon>
        <taxon>Candidatus Psychracetigena</taxon>
    </lineage>
</organism>
<evidence type="ECO:0000313" key="2">
    <source>
        <dbReference type="EMBL" id="MBT9145608.1"/>
    </source>
</evidence>
<name>A0A9E2BHE8_PSYF1</name>
<reference evidence="2 3" key="1">
    <citation type="journal article" date="2021" name="bioRxiv">
        <title>Unique metabolic strategies in Hadean analogues reveal hints for primordial physiology.</title>
        <authorList>
            <person name="Nobu M.K."/>
            <person name="Nakai R."/>
            <person name="Tamazawa S."/>
            <person name="Mori H."/>
            <person name="Toyoda A."/>
            <person name="Ijiri A."/>
            <person name="Suzuki S."/>
            <person name="Kurokawa K."/>
            <person name="Kamagata Y."/>
            <person name="Tamaki H."/>
        </authorList>
    </citation>
    <scope>NUCLEOTIDE SEQUENCE [LARGE SCALE GENOMIC DNA]</scope>
    <source>
        <strain evidence="2">BS525</strain>
    </source>
</reference>
<dbReference type="EMBL" id="QLTW01000126">
    <property type="protein sequence ID" value="MBT9145608.1"/>
    <property type="molecule type" value="Genomic_DNA"/>
</dbReference>
<dbReference type="PANTHER" id="PTHR38755:SF1">
    <property type="entry name" value="METHYLENE-TETRAHYDROFOLATE REDUCTASE C-TERMINAL DOMAIN-CONTAINING PROTEIN"/>
    <property type="match status" value="1"/>
</dbReference>
<sequence>MIISKTKPIEEILSFLEGKNNLFISGCAQCATVCQAGGEKEILEMKKLLEEAGKMVLNYQVIDPGCNLLQAKKDFKLQKETLEQADAVLSMACGDGTQTLAKLVKIPVYPANNTMFIGEIERVGHYSEMCIACGDCELGWTGGICPITRCAKSLLNGPCGGSRNGKCETNTETECAWIEIYKKLGELGQLSNLKKIRPPKDFSTAVKPRKLIIERS</sequence>
<evidence type="ECO:0000313" key="3">
    <source>
        <dbReference type="Proteomes" id="UP000811545"/>
    </source>
</evidence>
<dbReference type="AlphaFoldDB" id="A0A9E2BHE8"/>
<feature type="domain" description="Methylene-tetrahydrofolate reductase C-terminal-like" evidence="1">
    <location>
        <begin position="109"/>
        <end position="203"/>
    </location>
</feature>
<dbReference type="Proteomes" id="UP000811545">
    <property type="component" value="Unassembled WGS sequence"/>
</dbReference>
<evidence type="ECO:0000259" key="1">
    <source>
        <dbReference type="Pfam" id="PF12225"/>
    </source>
</evidence>
<gene>
    <name evidence="2" type="ORF">DDT42_01481</name>
</gene>
<proteinExistence type="predicted"/>
<protein>
    <recommendedName>
        <fullName evidence="1">Methylene-tetrahydrofolate reductase C-terminal-like domain-containing protein</fullName>
    </recommendedName>
</protein>
<dbReference type="Pfam" id="PF12225">
    <property type="entry name" value="DUF5981"/>
    <property type="match status" value="1"/>
</dbReference>
<comment type="caution">
    <text evidence="2">The sequence shown here is derived from an EMBL/GenBank/DDBJ whole genome shotgun (WGS) entry which is preliminary data.</text>
</comment>
<dbReference type="InterPro" id="IPR022026">
    <property type="entry name" value="DUF5981"/>
</dbReference>